<name>A0A0N9VRE5_PSEFL</name>
<dbReference type="RefSeq" id="WP_054596133.1">
    <property type="nucleotide sequence ID" value="NZ_CP012830.1"/>
</dbReference>
<dbReference type="InterPro" id="IPR036913">
    <property type="entry name" value="YegP-like_sf"/>
</dbReference>
<dbReference type="EMBL" id="CP012830">
    <property type="protein sequence ID" value="ALI02841.1"/>
    <property type="molecule type" value="Genomic_DNA"/>
</dbReference>
<gene>
    <name evidence="3" type="ORF">AO353_17785</name>
</gene>
<evidence type="ECO:0000259" key="2">
    <source>
        <dbReference type="Pfam" id="PF07411"/>
    </source>
</evidence>
<comment type="similarity">
    <text evidence="1">Belongs to the UPF0339 family. Duplicated subfamily.</text>
</comment>
<accession>A0A0N9VRE5</accession>
<dbReference type="Gene3D" id="3.30.160.160">
    <property type="entry name" value="YegP-like"/>
    <property type="match status" value="1"/>
</dbReference>
<dbReference type="OrthoDB" id="9802792at2"/>
<dbReference type="SUPFAM" id="SSF160113">
    <property type="entry name" value="YegP-like"/>
    <property type="match status" value="1"/>
</dbReference>
<dbReference type="Pfam" id="PF07411">
    <property type="entry name" value="DUF1508"/>
    <property type="match status" value="1"/>
</dbReference>
<reference evidence="3 4" key="2">
    <citation type="journal article" date="2018" name="Nature">
        <title>Mutant phenotypes for thousands of bacterial genes of unknown function.</title>
        <authorList>
            <person name="Price M.N."/>
            <person name="Wetmore K.M."/>
            <person name="Waters R.J."/>
            <person name="Callaghan M."/>
            <person name="Ray J."/>
            <person name="Liu H."/>
            <person name="Kuehl J.V."/>
            <person name="Melnyk R.A."/>
            <person name="Lamson J.S."/>
            <person name="Suh Y."/>
            <person name="Carlson H.K."/>
            <person name="Esquivel Z."/>
            <person name="Sadeeshkumar H."/>
            <person name="Chakraborty R."/>
            <person name="Zane G.M."/>
            <person name="Rubin B.E."/>
            <person name="Wall J.D."/>
            <person name="Visel A."/>
            <person name="Bristow J."/>
            <person name="Blow M.J."/>
            <person name="Arkin A.P."/>
            <person name="Deutschbauer A.M."/>
        </authorList>
    </citation>
    <scope>NUCLEOTIDE SEQUENCE [LARGE SCALE GENOMIC DNA]</scope>
    <source>
        <strain evidence="3 4">FW300-N2E3</strain>
    </source>
</reference>
<organism evidence="3 4">
    <name type="scientific">Pseudomonas fluorescens</name>
    <dbReference type="NCBI Taxonomy" id="294"/>
    <lineage>
        <taxon>Bacteria</taxon>
        <taxon>Pseudomonadati</taxon>
        <taxon>Pseudomonadota</taxon>
        <taxon>Gammaproteobacteria</taxon>
        <taxon>Pseudomonadales</taxon>
        <taxon>Pseudomonadaceae</taxon>
        <taxon>Pseudomonas</taxon>
    </lineage>
</organism>
<reference evidence="4" key="1">
    <citation type="submission" date="2015-09" db="EMBL/GenBank/DDBJ databases">
        <title>Whole genome sequence of Pseudomonas fluorescens FW300-N2E3.</title>
        <authorList>
            <person name="Ray J."/>
            <person name="Melnyk R."/>
            <person name="Deutschbauer A."/>
        </authorList>
    </citation>
    <scope>NUCLEOTIDE SEQUENCE [LARGE SCALE GENOMIC DNA]</scope>
    <source>
        <strain evidence="4">FW300-N2E3</strain>
    </source>
</reference>
<sequence>MYFEIYRQSRGTPLTGKGQWRWRLRAANHETVASGESYVNKADCLHVIGLIKSVHNETSVKEI</sequence>
<proteinExistence type="inferred from homology"/>
<dbReference type="InterPro" id="IPR010879">
    <property type="entry name" value="DUF1508"/>
</dbReference>
<dbReference type="AlphaFoldDB" id="A0A0N9VRE5"/>
<evidence type="ECO:0000256" key="1">
    <source>
        <dbReference type="ARBA" id="ARBA00007576"/>
    </source>
</evidence>
<evidence type="ECO:0000313" key="4">
    <source>
        <dbReference type="Proteomes" id="UP000066487"/>
    </source>
</evidence>
<evidence type="ECO:0000313" key="3">
    <source>
        <dbReference type="EMBL" id="ALI02841.1"/>
    </source>
</evidence>
<feature type="domain" description="DUF1508" evidence="2">
    <location>
        <begin position="17"/>
        <end position="62"/>
    </location>
</feature>
<dbReference type="Proteomes" id="UP000066487">
    <property type="component" value="Chromosome"/>
</dbReference>
<protein>
    <recommendedName>
        <fullName evidence="2">DUF1508 domain-containing protein</fullName>
    </recommendedName>
</protein>